<feature type="compositionally biased region" description="Basic and acidic residues" evidence="1">
    <location>
        <begin position="23"/>
        <end position="32"/>
    </location>
</feature>
<feature type="compositionally biased region" description="Basic residues" evidence="1">
    <location>
        <begin position="13"/>
        <end position="22"/>
    </location>
</feature>
<feature type="transmembrane region" description="Helical" evidence="2">
    <location>
        <begin position="62"/>
        <end position="83"/>
    </location>
</feature>
<feature type="region of interest" description="Disordered" evidence="1">
    <location>
        <begin position="1"/>
        <end position="34"/>
    </location>
</feature>
<feature type="region of interest" description="Disordered" evidence="1">
    <location>
        <begin position="285"/>
        <end position="306"/>
    </location>
</feature>
<feature type="region of interest" description="Disordered" evidence="1">
    <location>
        <begin position="224"/>
        <end position="267"/>
    </location>
</feature>
<sequence length="306" mass="33592">MAQKQGHQQVSPRKSRYYHAKSSKRELQEKRAAVARRRAHATRHVVGRTGCNNPETRKSVGAVLIAVGVLFLIAGIVMTIVDATDNEQRNKYPEIFAVIGPVLIVLAVIILVSGITLSTPVMSRALHHCFSFDDPESFCRVHCPRFSHFLKPDTAVLINQAGMKALKVEPGKSALRRQPAAPPDQENHIITKGGSEDVEAQYNVQNPSEVGTISCDVDAERKLVNNNSHGRSRLGSKGVRFSESDDGDAVREARAPSVSSSSDHNGSMLSLRHCKVHPKNGIWWTDSVNPQPNEMSESEGHLTTEL</sequence>
<keyword evidence="2" id="KW-1133">Transmembrane helix</keyword>
<dbReference type="GeneID" id="101845328"/>
<organism evidence="3 4">
    <name type="scientific">Aplysia californica</name>
    <name type="common">California sea hare</name>
    <dbReference type="NCBI Taxonomy" id="6500"/>
    <lineage>
        <taxon>Eukaryota</taxon>
        <taxon>Metazoa</taxon>
        <taxon>Spiralia</taxon>
        <taxon>Lophotrochozoa</taxon>
        <taxon>Mollusca</taxon>
        <taxon>Gastropoda</taxon>
        <taxon>Heterobranchia</taxon>
        <taxon>Euthyneura</taxon>
        <taxon>Tectipleura</taxon>
        <taxon>Aplysiida</taxon>
        <taxon>Aplysioidea</taxon>
        <taxon>Aplysiidae</taxon>
        <taxon>Aplysia</taxon>
    </lineage>
</organism>
<keyword evidence="2" id="KW-0812">Transmembrane</keyword>
<evidence type="ECO:0000256" key="1">
    <source>
        <dbReference type="SAM" id="MobiDB-lite"/>
    </source>
</evidence>
<protein>
    <submittedName>
        <fullName evidence="4">Uncharacterized protein LOC101845328</fullName>
    </submittedName>
</protein>
<reference evidence="4" key="1">
    <citation type="submission" date="2025-08" db="UniProtKB">
        <authorList>
            <consortium name="RefSeq"/>
        </authorList>
    </citation>
    <scope>IDENTIFICATION</scope>
</reference>
<feature type="transmembrane region" description="Helical" evidence="2">
    <location>
        <begin position="95"/>
        <end position="117"/>
    </location>
</feature>
<dbReference type="RefSeq" id="XP_005098775.1">
    <property type="nucleotide sequence ID" value="XM_005098718.3"/>
</dbReference>
<evidence type="ECO:0000313" key="3">
    <source>
        <dbReference type="Proteomes" id="UP000694888"/>
    </source>
</evidence>
<accession>A0ABM0JPX2</accession>
<feature type="compositionally biased region" description="Polar residues" evidence="1">
    <location>
        <begin position="286"/>
        <end position="295"/>
    </location>
</feature>
<keyword evidence="2" id="KW-0472">Membrane</keyword>
<proteinExistence type="predicted"/>
<gene>
    <name evidence="4" type="primary">LOC101845328</name>
</gene>
<name>A0ABM0JPX2_APLCA</name>
<keyword evidence="3" id="KW-1185">Reference proteome</keyword>
<feature type="compositionally biased region" description="Polar residues" evidence="1">
    <location>
        <begin position="257"/>
        <end position="267"/>
    </location>
</feature>
<feature type="compositionally biased region" description="Basic and acidic residues" evidence="1">
    <location>
        <begin position="240"/>
        <end position="254"/>
    </location>
</feature>
<evidence type="ECO:0000313" key="4">
    <source>
        <dbReference type="RefSeq" id="XP_005098775.1"/>
    </source>
</evidence>
<evidence type="ECO:0000256" key="2">
    <source>
        <dbReference type="SAM" id="Phobius"/>
    </source>
</evidence>
<dbReference type="Proteomes" id="UP000694888">
    <property type="component" value="Unplaced"/>
</dbReference>
<feature type="compositionally biased region" description="Polar residues" evidence="1">
    <location>
        <begin position="1"/>
        <end position="12"/>
    </location>
</feature>